<keyword evidence="3" id="KW-0804">Transcription</keyword>
<dbReference type="GO" id="GO:0003677">
    <property type="term" value="F:DNA binding"/>
    <property type="evidence" value="ECO:0007669"/>
    <property type="project" value="UniProtKB-KW"/>
</dbReference>
<evidence type="ECO:0000256" key="3">
    <source>
        <dbReference type="ARBA" id="ARBA00023163"/>
    </source>
</evidence>
<dbReference type="InterPro" id="IPR000524">
    <property type="entry name" value="Tscrpt_reg_HTH_GntR"/>
</dbReference>
<dbReference type="InterPro" id="IPR036390">
    <property type="entry name" value="WH_DNA-bd_sf"/>
</dbReference>
<dbReference type="PRINTS" id="PR00035">
    <property type="entry name" value="HTHGNTR"/>
</dbReference>
<dbReference type="EMBL" id="JAVDPW010000016">
    <property type="protein sequence ID" value="MDR6294138.1"/>
    <property type="molecule type" value="Genomic_DNA"/>
</dbReference>
<evidence type="ECO:0000259" key="4">
    <source>
        <dbReference type="PROSITE" id="PS50949"/>
    </source>
</evidence>
<gene>
    <name evidence="5" type="ORF">E9232_006692</name>
</gene>
<keyword evidence="6" id="KW-1185">Reference proteome</keyword>
<organism evidence="5 6">
    <name type="scientific">Inquilinus ginsengisoli</name>
    <dbReference type="NCBI Taxonomy" id="363840"/>
    <lineage>
        <taxon>Bacteria</taxon>
        <taxon>Pseudomonadati</taxon>
        <taxon>Pseudomonadota</taxon>
        <taxon>Alphaproteobacteria</taxon>
        <taxon>Rhodospirillales</taxon>
        <taxon>Rhodospirillaceae</taxon>
        <taxon>Inquilinus</taxon>
    </lineage>
</organism>
<dbReference type="SMART" id="SM00895">
    <property type="entry name" value="FCD"/>
    <property type="match status" value="1"/>
</dbReference>
<dbReference type="SMART" id="SM00345">
    <property type="entry name" value="HTH_GNTR"/>
    <property type="match status" value="1"/>
</dbReference>
<dbReference type="Gene3D" id="1.20.120.530">
    <property type="entry name" value="GntR ligand-binding domain-like"/>
    <property type="match status" value="1"/>
</dbReference>
<dbReference type="Pfam" id="PF00392">
    <property type="entry name" value="GntR"/>
    <property type="match status" value="1"/>
</dbReference>
<feature type="domain" description="HTH gntR-type" evidence="4">
    <location>
        <begin position="1"/>
        <end position="67"/>
    </location>
</feature>
<reference evidence="5 6" key="1">
    <citation type="submission" date="2023-07" db="EMBL/GenBank/DDBJ databases">
        <title>Sorghum-associated microbial communities from plants grown in Nebraska, USA.</title>
        <authorList>
            <person name="Schachtman D."/>
        </authorList>
    </citation>
    <scope>NUCLEOTIDE SEQUENCE [LARGE SCALE GENOMIC DNA]</scope>
    <source>
        <strain evidence="5 6">584</strain>
    </source>
</reference>
<comment type="caution">
    <text evidence="5">The sequence shown here is derived from an EMBL/GenBank/DDBJ whole genome shotgun (WGS) entry which is preliminary data.</text>
</comment>
<name>A0ABU1JZU2_9PROT</name>
<dbReference type="Gene3D" id="1.10.10.10">
    <property type="entry name" value="Winged helix-like DNA-binding domain superfamily/Winged helix DNA-binding domain"/>
    <property type="match status" value="1"/>
</dbReference>
<evidence type="ECO:0000256" key="2">
    <source>
        <dbReference type="ARBA" id="ARBA00023125"/>
    </source>
</evidence>
<dbReference type="InterPro" id="IPR008920">
    <property type="entry name" value="TF_FadR/GntR_C"/>
</dbReference>
<dbReference type="PANTHER" id="PTHR43537:SF5">
    <property type="entry name" value="UXU OPERON TRANSCRIPTIONAL REGULATOR"/>
    <property type="match status" value="1"/>
</dbReference>
<dbReference type="Proteomes" id="UP001262410">
    <property type="component" value="Unassembled WGS sequence"/>
</dbReference>
<dbReference type="InterPro" id="IPR036388">
    <property type="entry name" value="WH-like_DNA-bd_sf"/>
</dbReference>
<dbReference type="SUPFAM" id="SSF48008">
    <property type="entry name" value="GntR ligand-binding domain-like"/>
    <property type="match status" value="1"/>
</dbReference>
<keyword evidence="1" id="KW-0805">Transcription regulation</keyword>
<dbReference type="PANTHER" id="PTHR43537">
    <property type="entry name" value="TRANSCRIPTIONAL REGULATOR, GNTR FAMILY"/>
    <property type="match status" value="1"/>
</dbReference>
<dbReference type="InterPro" id="IPR011711">
    <property type="entry name" value="GntR_C"/>
</dbReference>
<evidence type="ECO:0000313" key="5">
    <source>
        <dbReference type="EMBL" id="MDR6294138.1"/>
    </source>
</evidence>
<accession>A0ABU1JZU2</accession>
<evidence type="ECO:0000313" key="6">
    <source>
        <dbReference type="Proteomes" id="UP001262410"/>
    </source>
</evidence>
<dbReference type="PROSITE" id="PS50949">
    <property type="entry name" value="HTH_GNTR"/>
    <property type="match status" value="1"/>
</dbReference>
<dbReference type="RefSeq" id="WP_309801563.1">
    <property type="nucleotide sequence ID" value="NZ_JAVDPW010000016.1"/>
</dbReference>
<dbReference type="SUPFAM" id="SSF46785">
    <property type="entry name" value="Winged helix' DNA-binding domain"/>
    <property type="match status" value="1"/>
</dbReference>
<proteinExistence type="predicted"/>
<evidence type="ECO:0000256" key="1">
    <source>
        <dbReference type="ARBA" id="ARBA00023015"/>
    </source>
</evidence>
<dbReference type="Pfam" id="PF07729">
    <property type="entry name" value="FCD"/>
    <property type="match status" value="1"/>
</dbReference>
<sequence>MDPNLIVDMLRHDIETRALPPDTVLRQEILATRFGVSRQPVRQALDRLLAEGLVVRRSDRGLAVAGLSAEDARELAALRILVEGEALRLSLPRLDARALRRAERLAEDLVEEEDPAAIEELDVAFHAALYAACGNARMLRLVDSLRREGRRSYTLQPPGSVFRATMAAQHESILAACRDGDSAAAIAALAAHLRAAVDLQPGDTP</sequence>
<protein>
    <submittedName>
        <fullName evidence="5">DNA-binding GntR family transcriptional regulator</fullName>
    </submittedName>
</protein>
<keyword evidence="2 5" id="KW-0238">DNA-binding</keyword>